<organism evidence="5 6">
    <name type="scientific">Candidatus Desulfobia pelagia</name>
    <dbReference type="NCBI Taxonomy" id="2841692"/>
    <lineage>
        <taxon>Bacteria</taxon>
        <taxon>Pseudomonadati</taxon>
        <taxon>Thermodesulfobacteriota</taxon>
        <taxon>Desulfobulbia</taxon>
        <taxon>Desulfobulbales</taxon>
        <taxon>Desulfobulbaceae</taxon>
        <taxon>Candidatus Desulfobia</taxon>
    </lineage>
</organism>
<dbReference type="GO" id="GO:0005829">
    <property type="term" value="C:cytosol"/>
    <property type="evidence" value="ECO:0007669"/>
    <property type="project" value="TreeGrafter"/>
</dbReference>
<dbReference type="EMBL" id="JACNJZ010000129">
    <property type="protein sequence ID" value="MBC8318090.1"/>
    <property type="molecule type" value="Genomic_DNA"/>
</dbReference>
<dbReference type="NCBIfam" id="NF003593">
    <property type="entry name" value="PRK05255.1-1"/>
    <property type="match status" value="1"/>
</dbReference>
<evidence type="ECO:0000256" key="2">
    <source>
        <dbReference type="ARBA" id="ARBA00022517"/>
    </source>
</evidence>
<evidence type="ECO:0000313" key="5">
    <source>
        <dbReference type="EMBL" id="MBC8318090.1"/>
    </source>
</evidence>
<comment type="caution">
    <text evidence="5">The sequence shown here is derived from an EMBL/GenBank/DDBJ whole genome shotgun (WGS) entry which is preliminary data.</text>
</comment>
<dbReference type="Proteomes" id="UP000614424">
    <property type="component" value="Unassembled WGS sequence"/>
</dbReference>
<keyword evidence="1" id="KW-0963">Cytoplasm</keyword>
<accession>A0A8J6NEC2</accession>
<protein>
    <submittedName>
        <fullName evidence="5">DUF615 domain-containing protein</fullName>
    </submittedName>
</protein>
<evidence type="ECO:0000256" key="4">
    <source>
        <dbReference type="ARBA" id="ARBA00022884"/>
    </source>
</evidence>
<dbReference type="Pfam" id="PF04751">
    <property type="entry name" value="DarP"/>
    <property type="match status" value="1"/>
</dbReference>
<dbReference type="GO" id="GO:0042254">
    <property type="term" value="P:ribosome biogenesis"/>
    <property type="evidence" value="ECO:0007669"/>
    <property type="project" value="UniProtKB-KW"/>
</dbReference>
<keyword evidence="2" id="KW-0690">Ribosome biogenesis</keyword>
<dbReference type="InterPro" id="IPR006839">
    <property type="entry name" value="DarP"/>
</dbReference>
<gene>
    <name evidence="5" type="ORF">H8E41_09295</name>
</gene>
<dbReference type="InterPro" id="IPR023153">
    <property type="entry name" value="DarP_sf"/>
</dbReference>
<evidence type="ECO:0000256" key="3">
    <source>
        <dbReference type="ARBA" id="ARBA00022730"/>
    </source>
</evidence>
<proteinExistence type="predicted"/>
<dbReference type="PANTHER" id="PTHR38101">
    <property type="entry name" value="UPF0307 PROTEIN YJGA"/>
    <property type="match status" value="1"/>
</dbReference>
<keyword evidence="4" id="KW-0694">RNA-binding</keyword>
<name>A0A8J6NEC2_9BACT</name>
<dbReference type="Gene3D" id="1.10.60.30">
    <property type="entry name" value="PSPTO4464-like domains"/>
    <property type="match status" value="1"/>
</dbReference>
<dbReference type="AlphaFoldDB" id="A0A8J6NEC2"/>
<dbReference type="CDD" id="cd16331">
    <property type="entry name" value="YjgA-like"/>
    <property type="match status" value="1"/>
</dbReference>
<dbReference type="GO" id="GO:0019843">
    <property type="term" value="F:rRNA binding"/>
    <property type="evidence" value="ECO:0007669"/>
    <property type="project" value="UniProtKB-KW"/>
</dbReference>
<evidence type="ECO:0000256" key="1">
    <source>
        <dbReference type="ARBA" id="ARBA00022490"/>
    </source>
</evidence>
<reference evidence="5 6" key="1">
    <citation type="submission" date="2020-08" db="EMBL/GenBank/DDBJ databases">
        <title>Bridging the membrane lipid divide: bacteria of the FCB group superphylum have the potential to synthesize archaeal ether lipids.</title>
        <authorList>
            <person name="Villanueva L."/>
            <person name="Von Meijenfeldt F.A.B."/>
            <person name="Westbye A.B."/>
            <person name="Yadav S."/>
            <person name="Hopmans E.C."/>
            <person name="Dutilh B.E."/>
            <person name="Sinninghe Damste J.S."/>
        </authorList>
    </citation>
    <scope>NUCLEOTIDE SEQUENCE [LARGE SCALE GENOMIC DNA]</scope>
    <source>
        <strain evidence="5">NIOZ-UU47</strain>
    </source>
</reference>
<keyword evidence="3" id="KW-0699">rRNA-binding</keyword>
<sequence length="197" mass="22527">MEQDGVLLNSYLKSYINIMDHLVSRSEKKRRAKNIEKLAQELVSLSPVIIKKLPCDSWMQTEILDAANMKAGARKRQVKYITKNLRSIDTDPLFDFMAAQKGSRLKDKKEFQELERLRDAIIDEALAADRDAKHDGSPVDPHYPSGAIDDALESLAGLDENDLRRSAISFAKTRKITHSREIFRTLKAASERQKWKE</sequence>
<evidence type="ECO:0000313" key="6">
    <source>
        <dbReference type="Proteomes" id="UP000614424"/>
    </source>
</evidence>
<dbReference type="SUPFAM" id="SSF158710">
    <property type="entry name" value="PSPTO4464-like"/>
    <property type="match status" value="1"/>
</dbReference>
<dbReference type="PANTHER" id="PTHR38101:SF1">
    <property type="entry name" value="UPF0307 PROTEIN YJGA"/>
    <property type="match status" value="1"/>
</dbReference>